<dbReference type="RefSeq" id="WP_302262894.1">
    <property type="nucleotide sequence ID" value="NZ_BAAAWO010000001.1"/>
</dbReference>
<dbReference type="InterPro" id="IPR029033">
    <property type="entry name" value="His_PPase_superfam"/>
</dbReference>
<name>A0ABU2BGL0_9MICC</name>
<sequence>MRLILIRHGQTTSNVGHHLDTGEPGASLTDLGREQARALPAALTATTIEAIYASTLLRTQQTAAPLAAALGLEVGIRAGLREIPAGTLEMANDEASIEAYLSVAFGWADGATDAIIAGTGEDGQAVLGRFDDVVAEVVSTGIDTAVLVTHGAMIRAWVGARCGNLPKGFTALNAVSNTGVVVVEGTPGSWRAESWQEQALGGSGLEDASTDGAAAEVLARE</sequence>
<dbReference type="InterPro" id="IPR001345">
    <property type="entry name" value="PG/BPGM_mutase_AS"/>
</dbReference>
<keyword evidence="2" id="KW-1185">Reference proteome</keyword>
<reference evidence="1 2" key="1">
    <citation type="submission" date="2023-07" db="EMBL/GenBank/DDBJ databases">
        <title>Sequencing the genomes of 1000 actinobacteria strains.</title>
        <authorList>
            <person name="Klenk H.-P."/>
        </authorList>
    </citation>
    <scope>NUCLEOTIDE SEQUENCE [LARGE SCALE GENOMIC DNA]</scope>
    <source>
        <strain evidence="1 2">DSM 20167</strain>
    </source>
</reference>
<dbReference type="InterPro" id="IPR050275">
    <property type="entry name" value="PGM_Phosphatase"/>
</dbReference>
<organism evidence="1 2">
    <name type="scientific">Paeniglutamicibacter sulfureus</name>
    <dbReference type="NCBI Taxonomy" id="43666"/>
    <lineage>
        <taxon>Bacteria</taxon>
        <taxon>Bacillati</taxon>
        <taxon>Actinomycetota</taxon>
        <taxon>Actinomycetes</taxon>
        <taxon>Micrococcales</taxon>
        <taxon>Micrococcaceae</taxon>
        <taxon>Paeniglutamicibacter</taxon>
    </lineage>
</organism>
<dbReference type="EMBL" id="JAVDYI010000001">
    <property type="protein sequence ID" value="MDR7357774.1"/>
    <property type="molecule type" value="Genomic_DNA"/>
</dbReference>
<dbReference type="PANTHER" id="PTHR48100">
    <property type="entry name" value="BROAD-SPECIFICITY PHOSPHATASE YOR283W-RELATED"/>
    <property type="match status" value="1"/>
</dbReference>
<dbReference type="PROSITE" id="PS00175">
    <property type="entry name" value="PG_MUTASE"/>
    <property type="match status" value="1"/>
</dbReference>
<dbReference type="InterPro" id="IPR013078">
    <property type="entry name" value="His_Pase_superF_clade-1"/>
</dbReference>
<dbReference type="PANTHER" id="PTHR48100:SF58">
    <property type="entry name" value="PE-PGRS FAMILY PROTEIN PE_PGRS11"/>
    <property type="match status" value="1"/>
</dbReference>
<dbReference type="EC" id="5.4.2.12" evidence="1"/>
<keyword evidence="1" id="KW-0413">Isomerase</keyword>
<gene>
    <name evidence="1" type="ORF">J2S64_001465</name>
</gene>
<dbReference type="GO" id="GO:0004619">
    <property type="term" value="F:phosphoglycerate mutase activity"/>
    <property type="evidence" value="ECO:0007669"/>
    <property type="project" value="UniProtKB-EC"/>
</dbReference>
<dbReference type="SUPFAM" id="SSF53254">
    <property type="entry name" value="Phosphoglycerate mutase-like"/>
    <property type="match status" value="1"/>
</dbReference>
<proteinExistence type="predicted"/>
<protein>
    <submittedName>
        <fullName evidence="1">Phosphoglycerate mutase</fullName>
        <ecNumber evidence="1">5.4.2.12</ecNumber>
    </submittedName>
</protein>
<evidence type="ECO:0000313" key="2">
    <source>
        <dbReference type="Proteomes" id="UP001183817"/>
    </source>
</evidence>
<dbReference type="Proteomes" id="UP001183817">
    <property type="component" value="Unassembled WGS sequence"/>
</dbReference>
<comment type="caution">
    <text evidence="1">The sequence shown here is derived from an EMBL/GenBank/DDBJ whole genome shotgun (WGS) entry which is preliminary data.</text>
</comment>
<dbReference type="Gene3D" id="3.40.50.1240">
    <property type="entry name" value="Phosphoglycerate mutase-like"/>
    <property type="match status" value="1"/>
</dbReference>
<dbReference type="Pfam" id="PF00300">
    <property type="entry name" value="His_Phos_1"/>
    <property type="match status" value="1"/>
</dbReference>
<dbReference type="SMART" id="SM00855">
    <property type="entry name" value="PGAM"/>
    <property type="match status" value="1"/>
</dbReference>
<dbReference type="CDD" id="cd07067">
    <property type="entry name" value="HP_PGM_like"/>
    <property type="match status" value="1"/>
</dbReference>
<accession>A0ABU2BGL0</accession>
<evidence type="ECO:0000313" key="1">
    <source>
        <dbReference type="EMBL" id="MDR7357774.1"/>
    </source>
</evidence>